<protein>
    <submittedName>
        <fullName evidence="8">Winged helix-turn-helix domain-containing protein</fullName>
    </submittedName>
</protein>
<dbReference type="InterPro" id="IPR019734">
    <property type="entry name" value="TPR_rpt"/>
</dbReference>
<keyword evidence="3 5" id="KW-0238">DNA-binding</keyword>
<dbReference type="SMART" id="SM00862">
    <property type="entry name" value="Trans_reg_C"/>
    <property type="match status" value="1"/>
</dbReference>
<feature type="region of interest" description="Disordered" evidence="6">
    <location>
        <begin position="757"/>
        <end position="793"/>
    </location>
</feature>
<gene>
    <name evidence="8" type="ORF">K6753_09150</name>
</gene>
<keyword evidence="1" id="KW-0677">Repeat</keyword>
<dbReference type="Gene3D" id="1.10.10.10">
    <property type="entry name" value="Winged helix-like DNA-binding domain superfamily/Winged helix DNA-binding domain"/>
    <property type="match status" value="1"/>
</dbReference>
<evidence type="ECO:0000256" key="5">
    <source>
        <dbReference type="PROSITE-ProRule" id="PRU01091"/>
    </source>
</evidence>
<comment type="caution">
    <text evidence="8">The sequence shown here is derived from an EMBL/GenBank/DDBJ whole genome shotgun (WGS) entry which is preliminary data.</text>
</comment>
<dbReference type="PANTHER" id="PTHR44227:SF3">
    <property type="entry name" value="PROTEIN O-MANNOSYL-TRANSFERASE TMTC4"/>
    <property type="match status" value="1"/>
</dbReference>
<evidence type="ECO:0000256" key="4">
    <source>
        <dbReference type="PROSITE-ProRule" id="PRU00339"/>
    </source>
</evidence>
<dbReference type="Pfam" id="PF00486">
    <property type="entry name" value="Trans_reg_C"/>
    <property type="match status" value="1"/>
</dbReference>
<dbReference type="EMBL" id="JAINZW010000004">
    <property type="protein sequence ID" value="MBZ4039701.1"/>
    <property type="molecule type" value="Genomic_DNA"/>
</dbReference>
<name>A0ABS7T735_9GAMM</name>
<dbReference type="Gene3D" id="1.25.40.10">
    <property type="entry name" value="Tetratricopeptide repeat domain"/>
    <property type="match status" value="2"/>
</dbReference>
<feature type="DNA-binding region" description="OmpR/PhoB-type" evidence="5">
    <location>
        <begin position="14"/>
        <end position="112"/>
    </location>
</feature>
<reference evidence="8 9" key="1">
    <citation type="submission" date="2021-09" db="EMBL/GenBank/DDBJ databases">
        <title>Lysobacter sp. 13A isolated from the river sediment.</title>
        <authorList>
            <person name="Liu H."/>
            <person name="Li S."/>
            <person name="Mao S."/>
        </authorList>
    </citation>
    <scope>NUCLEOTIDE SEQUENCE [LARGE SCALE GENOMIC DNA]</scope>
    <source>
        <strain evidence="8 9">13A</strain>
    </source>
</reference>
<evidence type="ECO:0000256" key="6">
    <source>
        <dbReference type="SAM" id="MobiDB-lite"/>
    </source>
</evidence>
<dbReference type="InterPro" id="IPR052346">
    <property type="entry name" value="O-mannosyl-transferase_TMTC"/>
</dbReference>
<dbReference type="Proteomes" id="UP001430954">
    <property type="component" value="Unassembled WGS sequence"/>
</dbReference>
<dbReference type="InterPro" id="IPR001867">
    <property type="entry name" value="OmpR/PhoB-type_DNA-bd"/>
</dbReference>
<dbReference type="PANTHER" id="PTHR44227">
    <property type="match status" value="1"/>
</dbReference>
<evidence type="ECO:0000313" key="9">
    <source>
        <dbReference type="Proteomes" id="UP001430954"/>
    </source>
</evidence>
<dbReference type="SUPFAM" id="SSF48452">
    <property type="entry name" value="TPR-like"/>
    <property type="match status" value="1"/>
</dbReference>
<feature type="compositionally biased region" description="Low complexity" evidence="6">
    <location>
        <begin position="139"/>
        <end position="155"/>
    </location>
</feature>
<feature type="domain" description="OmpR/PhoB-type" evidence="7">
    <location>
        <begin position="14"/>
        <end position="112"/>
    </location>
</feature>
<feature type="repeat" description="TPR" evidence="4">
    <location>
        <begin position="534"/>
        <end position="567"/>
    </location>
</feature>
<feature type="repeat" description="TPR" evidence="4">
    <location>
        <begin position="500"/>
        <end position="533"/>
    </location>
</feature>
<dbReference type="InterPro" id="IPR011990">
    <property type="entry name" value="TPR-like_helical_dom_sf"/>
</dbReference>
<dbReference type="PROSITE" id="PS50005">
    <property type="entry name" value="TPR"/>
    <property type="match status" value="3"/>
</dbReference>
<dbReference type="RefSeq" id="WP_223676161.1">
    <property type="nucleotide sequence ID" value="NZ_JAINZW010000004.1"/>
</dbReference>
<evidence type="ECO:0000256" key="1">
    <source>
        <dbReference type="ARBA" id="ARBA00022737"/>
    </source>
</evidence>
<evidence type="ECO:0000259" key="7">
    <source>
        <dbReference type="PROSITE" id="PS51755"/>
    </source>
</evidence>
<dbReference type="Gene3D" id="3.40.50.10070">
    <property type="entry name" value="TolB, N-terminal domain"/>
    <property type="match status" value="1"/>
</dbReference>
<evidence type="ECO:0000256" key="3">
    <source>
        <dbReference type="ARBA" id="ARBA00023125"/>
    </source>
</evidence>
<dbReference type="Pfam" id="PF13432">
    <property type="entry name" value="TPR_16"/>
    <property type="match status" value="2"/>
</dbReference>
<feature type="compositionally biased region" description="Low complexity" evidence="6">
    <location>
        <begin position="183"/>
        <end position="194"/>
    </location>
</feature>
<evidence type="ECO:0000256" key="2">
    <source>
        <dbReference type="ARBA" id="ARBA00022803"/>
    </source>
</evidence>
<dbReference type="CDD" id="cd00383">
    <property type="entry name" value="trans_reg_C"/>
    <property type="match status" value="1"/>
</dbReference>
<dbReference type="InterPro" id="IPR016032">
    <property type="entry name" value="Sig_transdc_resp-reg_C-effctor"/>
</dbReference>
<dbReference type="SMART" id="SM00028">
    <property type="entry name" value="TPR"/>
    <property type="match status" value="4"/>
</dbReference>
<feature type="repeat" description="TPR" evidence="4">
    <location>
        <begin position="568"/>
        <end position="601"/>
    </location>
</feature>
<evidence type="ECO:0000313" key="8">
    <source>
        <dbReference type="EMBL" id="MBZ4039701.1"/>
    </source>
</evidence>
<sequence>MEPSGSAGDGGSTGERYRFGPVVVDAIAHTLTRDGAPQAVEPKAFAVLLVLLRHAGELVARDDLLDAVWGHRHVTPGVLTRAIAQLRHVLEDDAHRPVYIQTQHALGYRFIGELAGSTVPAGDDALPDSTTAPAPHEQGTGPPSAAATVPAASGVQSDEEGAPSTARDTAVPGGAADDGSPTAPAAPLPAAAPALLPPPSPAGRRPRWPVRARWVVGAAAVLIAVLGVLAWRTQAPPARPGDASIAVLPFTSLSDDRDDSYFAEGLAVEMHDALAGVPGLKVAARIASDPAAQGAPDIRALGRTLGVATVLDASVRRDGARVRINARLSDTASGFTLWSDTYERDAADVFAVQSEIASEVVQSLLGVLPGEGPALSARLAPTHDLDAYDAYLKGLQQLRTGGDDARLVNAVGFFNQALAADAGFARAQAGICRAEIARFEEARDTPAFERARAACARAEQMDPTLREVSLALGELHRVRSEFAQATVQYTRALDDLSLRPAAYIGLARIQSAQGRNVQALDFFEQARRLRPGDGVIYRELGYHQYLNGDTAAAIESFRTAATLLPDDAGVWSSLGGLYLAGGDTANAAEAFERSLRIEPSYGALSNFGTLRYGQGAYAEAADLFRHAAELDPGDYRIWGNVGDALSANPVTAAEAEAPYRRAAQMAEAYVAINRTDAQALALLAWYRANLDETGSARERLAQAEALATERGEVAFLGAQTLAVIGDDAGARERLLRARQAGIPQQRLRASPHLQRLIGTGEAPGASGGISTSTSIHARAGPGSPIRSSTRREA</sequence>
<dbReference type="InterPro" id="IPR036388">
    <property type="entry name" value="WH-like_DNA-bd_sf"/>
</dbReference>
<organism evidence="8 9">
    <name type="scientific">Novilysobacter selenitireducens</name>
    <dbReference type="NCBI Taxonomy" id="2872639"/>
    <lineage>
        <taxon>Bacteria</taxon>
        <taxon>Pseudomonadati</taxon>
        <taxon>Pseudomonadota</taxon>
        <taxon>Gammaproteobacteria</taxon>
        <taxon>Lysobacterales</taxon>
        <taxon>Lysobacteraceae</taxon>
        <taxon>Novilysobacter</taxon>
    </lineage>
</organism>
<accession>A0ABS7T735</accession>
<keyword evidence="9" id="KW-1185">Reference proteome</keyword>
<keyword evidence="2 4" id="KW-0802">TPR repeat</keyword>
<dbReference type="PROSITE" id="PS51755">
    <property type="entry name" value="OMPR_PHOB"/>
    <property type="match status" value="1"/>
</dbReference>
<feature type="region of interest" description="Disordered" evidence="6">
    <location>
        <begin position="121"/>
        <end position="205"/>
    </location>
</feature>
<proteinExistence type="predicted"/>
<dbReference type="SUPFAM" id="SSF46894">
    <property type="entry name" value="C-terminal effector domain of the bipartite response regulators"/>
    <property type="match status" value="1"/>
</dbReference>